<dbReference type="Pfam" id="PF13306">
    <property type="entry name" value="LRR_5"/>
    <property type="match status" value="1"/>
</dbReference>
<accession>K0T064</accession>
<protein>
    <submittedName>
        <fullName evidence="1">Uncharacterized protein</fullName>
    </submittedName>
</protein>
<sequence>EGRFAPSVIGARKREIRWITSDGGCRFEKSVKFWSSTHAVGLREAFLAHPKNERIATPLQLNEGLQVICECAFEFCMTLQSVTMPSTVTLIESMAFGCCISLTELQLNEGLQIIGNGTCYDCSALRSVTIPSTVTFLGAAPFGGCRKLSEVKLLCGNQLFNQEFVDCDFRRDEQELLNQEAIKEMLFDEDGEFAFQGCPLTTLKISISWAVSERMARLPHECMLSVEERIHNLRHLELLQDGSVLAHFSVVSRCPGDNNAGDDSEYDFDFDEYEDLEVHYKVLDTNKEAARCLYQVLQSIAFYELKESSFLIELALWKSMIDKGWDRECRVAIPGPAKSLLMEYCGFAGFLRPAF</sequence>
<proteinExistence type="predicted"/>
<reference evidence="1 2" key="1">
    <citation type="journal article" date="2012" name="Genome Biol.">
        <title>Genome and low-iron response of an oceanic diatom adapted to chronic iron limitation.</title>
        <authorList>
            <person name="Lommer M."/>
            <person name="Specht M."/>
            <person name="Roy A.S."/>
            <person name="Kraemer L."/>
            <person name="Andreson R."/>
            <person name="Gutowska M.A."/>
            <person name="Wolf J."/>
            <person name="Bergner S.V."/>
            <person name="Schilhabel M.B."/>
            <person name="Klostermeier U.C."/>
            <person name="Beiko R.G."/>
            <person name="Rosenstiel P."/>
            <person name="Hippler M."/>
            <person name="Laroche J."/>
        </authorList>
    </citation>
    <scope>NUCLEOTIDE SEQUENCE [LARGE SCALE GENOMIC DNA]</scope>
    <source>
        <strain evidence="1 2">CCMP1005</strain>
    </source>
</reference>
<feature type="non-terminal residue" evidence="1">
    <location>
        <position position="1"/>
    </location>
</feature>
<dbReference type="Gene3D" id="3.80.10.10">
    <property type="entry name" value="Ribonuclease Inhibitor"/>
    <property type="match status" value="1"/>
</dbReference>
<organism evidence="1 2">
    <name type="scientific">Thalassiosira oceanica</name>
    <name type="common">Marine diatom</name>
    <dbReference type="NCBI Taxonomy" id="159749"/>
    <lineage>
        <taxon>Eukaryota</taxon>
        <taxon>Sar</taxon>
        <taxon>Stramenopiles</taxon>
        <taxon>Ochrophyta</taxon>
        <taxon>Bacillariophyta</taxon>
        <taxon>Coscinodiscophyceae</taxon>
        <taxon>Thalassiosirophycidae</taxon>
        <taxon>Thalassiosirales</taxon>
        <taxon>Thalassiosiraceae</taxon>
        <taxon>Thalassiosira</taxon>
    </lineage>
</organism>
<comment type="caution">
    <text evidence="1">The sequence shown here is derived from an EMBL/GenBank/DDBJ whole genome shotgun (WGS) entry which is preliminary data.</text>
</comment>
<dbReference type="SUPFAM" id="SSF52058">
    <property type="entry name" value="L domain-like"/>
    <property type="match status" value="1"/>
</dbReference>
<name>K0T064_THAOC</name>
<evidence type="ECO:0000313" key="1">
    <source>
        <dbReference type="EMBL" id="EJK70594.1"/>
    </source>
</evidence>
<dbReference type="InterPro" id="IPR032675">
    <property type="entry name" value="LRR_dom_sf"/>
</dbReference>
<dbReference type="Proteomes" id="UP000266841">
    <property type="component" value="Unassembled WGS sequence"/>
</dbReference>
<dbReference type="EMBL" id="AGNL01008333">
    <property type="protein sequence ID" value="EJK70594.1"/>
    <property type="molecule type" value="Genomic_DNA"/>
</dbReference>
<dbReference type="InterPro" id="IPR053139">
    <property type="entry name" value="Surface_bspA-like"/>
</dbReference>
<gene>
    <name evidence="1" type="ORF">THAOC_08033</name>
</gene>
<keyword evidence="2" id="KW-1185">Reference proteome</keyword>
<dbReference type="InterPro" id="IPR026906">
    <property type="entry name" value="LRR_5"/>
</dbReference>
<dbReference type="PANTHER" id="PTHR45661:SF3">
    <property type="entry name" value="IG-LIKE DOMAIN-CONTAINING PROTEIN"/>
    <property type="match status" value="1"/>
</dbReference>
<dbReference type="OrthoDB" id="10668594at2759"/>
<evidence type="ECO:0000313" key="2">
    <source>
        <dbReference type="Proteomes" id="UP000266841"/>
    </source>
</evidence>
<dbReference type="PANTHER" id="PTHR45661">
    <property type="entry name" value="SURFACE ANTIGEN"/>
    <property type="match status" value="1"/>
</dbReference>
<dbReference type="AlphaFoldDB" id="K0T064"/>